<feature type="transmembrane region" description="Helical" evidence="1">
    <location>
        <begin position="7"/>
        <end position="25"/>
    </location>
</feature>
<evidence type="ECO:0000256" key="1">
    <source>
        <dbReference type="SAM" id="Phobius"/>
    </source>
</evidence>
<comment type="caution">
    <text evidence="2">The sequence shown here is derived from an EMBL/GenBank/DDBJ whole genome shotgun (WGS) entry which is preliminary data.</text>
</comment>
<reference evidence="2 3" key="1">
    <citation type="journal article" date="2015" name="Nature">
        <title>rRNA introns, odd ribosomes, and small enigmatic genomes across a large radiation of phyla.</title>
        <authorList>
            <person name="Brown C.T."/>
            <person name="Hug L.A."/>
            <person name="Thomas B.C."/>
            <person name="Sharon I."/>
            <person name="Castelle C.J."/>
            <person name="Singh A."/>
            <person name="Wilkins M.J."/>
            <person name="Williams K.H."/>
            <person name="Banfield J.F."/>
        </authorList>
    </citation>
    <scope>NUCLEOTIDE SEQUENCE [LARGE SCALE GENOMIC DNA]</scope>
</reference>
<evidence type="ECO:0000313" key="3">
    <source>
        <dbReference type="Proteomes" id="UP000034452"/>
    </source>
</evidence>
<gene>
    <name evidence="2" type="ORF">UU13_C0002G0010</name>
</gene>
<proteinExistence type="predicted"/>
<keyword evidence="1" id="KW-1133">Transmembrane helix</keyword>
<dbReference type="EMBL" id="LBZL01000002">
    <property type="protein sequence ID" value="KKR70665.1"/>
    <property type="molecule type" value="Genomic_DNA"/>
</dbReference>
<organism evidence="2 3">
    <name type="scientific">Candidatus Nomurabacteria bacterium GW2011_GWB1_40_7</name>
    <dbReference type="NCBI Taxonomy" id="1618744"/>
    <lineage>
        <taxon>Bacteria</taxon>
        <taxon>Candidatus Nomuraibacteriota</taxon>
    </lineage>
</organism>
<accession>A0A0G0VF37</accession>
<dbReference type="AlphaFoldDB" id="A0A0G0VF37"/>
<dbReference type="PANTHER" id="PTHR34573:SF1">
    <property type="entry name" value="VITAMIN K EPOXIDE REDUCTASE DOMAIN-CONTAINING PROTEIN"/>
    <property type="match status" value="1"/>
</dbReference>
<dbReference type="PANTHER" id="PTHR34573">
    <property type="entry name" value="VKC DOMAIN-CONTAINING PROTEIN"/>
    <property type="match status" value="1"/>
</dbReference>
<dbReference type="Proteomes" id="UP000034452">
    <property type="component" value="Unassembled WGS sequence"/>
</dbReference>
<protein>
    <submittedName>
        <fullName evidence="2">Vitamin K epoxide reductase</fullName>
    </submittedName>
</protein>
<keyword evidence="1" id="KW-0472">Membrane</keyword>
<name>A0A0G0VF37_9BACT</name>
<sequence>MNKNIKIFVSIIGLLVLGTIGTVLIRSNSTSPEPGKYDAFAICLKEKGAVFYGTFWCKYCKAQKELFGSSVKLLPYAECSTADGREQLQICKDKNITGYPTWEFVDGSRLTGAIPLEQLAEKTSCVLPQ</sequence>
<dbReference type="SUPFAM" id="SSF52833">
    <property type="entry name" value="Thioredoxin-like"/>
    <property type="match status" value="1"/>
</dbReference>
<evidence type="ECO:0000313" key="2">
    <source>
        <dbReference type="EMBL" id="KKR70665.1"/>
    </source>
</evidence>
<dbReference type="InterPro" id="IPR036249">
    <property type="entry name" value="Thioredoxin-like_sf"/>
</dbReference>
<keyword evidence="1" id="KW-0812">Transmembrane</keyword>
<dbReference type="Gene3D" id="3.40.30.10">
    <property type="entry name" value="Glutaredoxin"/>
    <property type="match status" value="1"/>
</dbReference>